<name>A0A972SID5_9BURK</name>
<comment type="caution">
    <text evidence="5">The sequence shown here is derived from an EMBL/GenBank/DDBJ whole genome shotgun (WGS) entry which is preliminary data.</text>
</comment>
<evidence type="ECO:0000313" key="5">
    <source>
        <dbReference type="EMBL" id="NPT55964.1"/>
    </source>
</evidence>
<keyword evidence="1" id="KW-0560">Oxidoreductase</keyword>
<dbReference type="Proteomes" id="UP000655523">
    <property type="component" value="Unassembled WGS sequence"/>
</dbReference>
<evidence type="ECO:0000256" key="2">
    <source>
        <dbReference type="ARBA" id="ARBA00023033"/>
    </source>
</evidence>
<dbReference type="InterPro" id="IPR050766">
    <property type="entry name" value="Bact_Lucif_Oxidored"/>
</dbReference>
<evidence type="ECO:0000313" key="6">
    <source>
        <dbReference type="Proteomes" id="UP000655523"/>
    </source>
</evidence>
<evidence type="ECO:0000256" key="1">
    <source>
        <dbReference type="ARBA" id="ARBA00023002"/>
    </source>
</evidence>
<dbReference type="PANTHER" id="PTHR30137">
    <property type="entry name" value="LUCIFERASE-LIKE MONOOXYGENASE"/>
    <property type="match status" value="1"/>
</dbReference>
<gene>
    <name evidence="5" type="ORF">GNZ13_15515</name>
</gene>
<reference evidence="5 6" key="1">
    <citation type="submission" date="2019-11" db="EMBL/GenBank/DDBJ databases">
        <title>Metabolism of dissolved organic matter in forest soils.</title>
        <authorList>
            <person name="Cyle K.T."/>
            <person name="Wilhelm R.C."/>
            <person name="Martinez C.E."/>
        </authorList>
    </citation>
    <scope>NUCLEOTIDE SEQUENCE [LARGE SCALE GENOMIC DNA]</scope>
    <source>
        <strain evidence="5 6">5N</strain>
    </source>
</reference>
<dbReference type="PANTHER" id="PTHR30137:SF8">
    <property type="entry name" value="BLR5498 PROTEIN"/>
    <property type="match status" value="1"/>
</dbReference>
<dbReference type="EMBL" id="WOEZ01000075">
    <property type="protein sequence ID" value="NPT55964.1"/>
    <property type="molecule type" value="Genomic_DNA"/>
</dbReference>
<dbReference type="SUPFAM" id="SSF51679">
    <property type="entry name" value="Bacterial luciferase-like"/>
    <property type="match status" value="1"/>
</dbReference>
<keyword evidence="2" id="KW-0503">Monooxygenase</keyword>
<dbReference type="GO" id="GO:0016705">
    <property type="term" value="F:oxidoreductase activity, acting on paired donors, with incorporation or reduction of molecular oxygen"/>
    <property type="evidence" value="ECO:0007669"/>
    <property type="project" value="InterPro"/>
</dbReference>
<dbReference type="GO" id="GO:0005829">
    <property type="term" value="C:cytosol"/>
    <property type="evidence" value="ECO:0007669"/>
    <property type="project" value="TreeGrafter"/>
</dbReference>
<proteinExistence type="predicted"/>
<evidence type="ECO:0000259" key="4">
    <source>
        <dbReference type="Pfam" id="PF00296"/>
    </source>
</evidence>
<feature type="domain" description="Luciferase-like" evidence="4">
    <location>
        <begin position="39"/>
        <end position="350"/>
    </location>
</feature>
<accession>A0A972SID5</accession>
<feature type="region of interest" description="Disordered" evidence="3">
    <location>
        <begin position="410"/>
        <end position="440"/>
    </location>
</feature>
<dbReference type="RefSeq" id="WP_172165819.1">
    <property type="nucleotide sequence ID" value="NZ_WOEZ01000075.1"/>
</dbReference>
<organism evidence="5 6">
    <name type="scientific">Paraburkholderia elongata</name>
    <dbReference type="NCBI Taxonomy" id="2675747"/>
    <lineage>
        <taxon>Bacteria</taxon>
        <taxon>Pseudomonadati</taxon>
        <taxon>Pseudomonadota</taxon>
        <taxon>Betaproteobacteria</taxon>
        <taxon>Burkholderiales</taxon>
        <taxon>Burkholderiaceae</taxon>
        <taxon>Paraburkholderia</taxon>
    </lineage>
</organism>
<dbReference type="InterPro" id="IPR011251">
    <property type="entry name" value="Luciferase-like_dom"/>
</dbReference>
<dbReference type="InterPro" id="IPR036661">
    <property type="entry name" value="Luciferase-like_sf"/>
</dbReference>
<dbReference type="GO" id="GO:0004497">
    <property type="term" value="F:monooxygenase activity"/>
    <property type="evidence" value="ECO:0007669"/>
    <property type="project" value="UniProtKB-KW"/>
</dbReference>
<sequence length="440" mass="48745">MKITLFSQAPFYQGLPDDFERQHESVCSTPYSLTTRDGVYSSMRDFLHVLMFAGRSGFDGLAVTEHSQSAYDMVPNPDLVASALAYMTETEGLDVAIVPMGRSLGKAREPLRVAEEYAMIDVMSGGRLVAGFPIGLSYDAAINNGVPPIDIRPRFDEGLELILRAWKQTEPFAFNGRFGQYSQVNIWPRPLQRDVPVYITGTGNPRTMQMCLERNMAFNYLSWFGAKLTGKRIFDRFWETADQLGVSRNPYRMGFVQTIAVAETDAQAEEDYAKHLEYSFRKGLGSIPVEKLGLPGGIDIRGVEALVKDPGDFGMVDRLRTATYRELVDAGCVIAGSPATVREQLGEYLKLYGIGNLHAMLTFGSLPKHLAMKNVQLFADEVAPYLRNIWAGSEHVHHWWPERLGGTPKPVTAGASATVHASNGEAKKPNVERPVATANR</sequence>
<protein>
    <submittedName>
        <fullName evidence="5">LLM class flavin-dependent oxidoreductase</fullName>
    </submittedName>
</protein>
<dbReference type="Pfam" id="PF00296">
    <property type="entry name" value="Bac_luciferase"/>
    <property type="match status" value="1"/>
</dbReference>
<dbReference type="Gene3D" id="3.20.20.30">
    <property type="entry name" value="Luciferase-like domain"/>
    <property type="match status" value="1"/>
</dbReference>
<keyword evidence="6" id="KW-1185">Reference proteome</keyword>
<dbReference type="AlphaFoldDB" id="A0A972SID5"/>
<evidence type="ECO:0000256" key="3">
    <source>
        <dbReference type="SAM" id="MobiDB-lite"/>
    </source>
</evidence>